<proteinExistence type="predicted"/>
<dbReference type="Pfam" id="PF07496">
    <property type="entry name" value="zf-CW"/>
    <property type="match status" value="1"/>
</dbReference>
<sequence length="199" mass="22849">MSSGTSSFSRICMAPHTITNHAVQCARCGKYRHIPDKWHYEVIREYIHQLPWFCEKAVSWNKMASCDLPDEFAENSDFILAIDRPGIPATPLGWERIVHIAAGPTRRRFCNVYYITPPAFWTHHDRRMRCLQDIEMTLKICPNLIPPRLDIRTRFSFARPAAPWRDECEAPNASRGSGKSSDGFRSRSQGSSPKSRDLV</sequence>
<dbReference type="Gene3D" id="3.30.40.100">
    <property type="match status" value="1"/>
</dbReference>
<comment type="caution">
    <text evidence="6">The sequence shown here is derived from an EMBL/GenBank/DDBJ whole genome shotgun (WGS) entry which is preliminary data.</text>
</comment>
<evidence type="ECO:0000313" key="6">
    <source>
        <dbReference type="EMBL" id="KAL2608070.1"/>
    </source>
</evidence>
<evidence type="ECO:0000256" key="4">
    <source>
        <dbReference type="SAM" id="MobiDB-lite"/>
    </source>
</evidence>
<protein>
    <recommendedName>
        <fullName evidence="5">CW-type domain-containing protein</fullName>
    </recommendedName>
</protein>
<feature type="domain" description="CW-type" evidence="5">
    <location>
        <begin position="16"/>
        <end position="74"/>
    </location>
</feature>
<dbReference type="PROSITE" id="PS51050">
    <property type="entry name" value="ZF_CW"/>
    <property type="match status" value="1"/>
</dbReference>
<reference evidence="6 7" key="1">
    <citation type="submission" date="2024-09" db="EMBL/GenBank/DDBJ databases">
        <title>Chromosome-scale assembly of Riccia fluitans.</title>
        <authorList>
            <person name="Paukszto L."/>
            <person name="Sawicki J."/>
            <person name="Karawczyk K."/>
            <person name="Piernik-Szablinska J."/>
            <person name="Szczecinska M."/>
            <person name="Mazdziarz M."/>
        </authorList>
    </citation>
    <scope>NUCLEOTIDE SEQUENCE [LARGE SCALE GENOMIC DNA]</scope>
    <source>
        <strain evidence="6">Rf_01</strain>
        <tissue evidence="6">Aerial parts of the thallus</tissue>
    </source>
</reference>
<name>A0ABD1XGL2_9MARC</name>
<gene>
    <name evidence="6" type="ORF">R1flu_026643</name>
</gene>
<feature type="region of interest" description="Disordered" evidence="4">
    <location>
        <begin position="166"/>
        <end position="199"/>
    </location>
</feature>
<keyword evidence="1" id="KW-0479">Metal-binding</keyword>
<organism evidence="6 7">
    <name type="scientific">Riccia fluitans</name>
    <dbReference type="NCBI Taxonomy" id="41844"/>
    <lineage>
        <taxon>Eukaryota</taxon>
        <taxon>Viridiplantae</taxon>
        <taxon>Streptophyta</taxon>
        <taxon>Embryophyta</taxon>
        <taxon>Marchantiophyta</taxon>
        <taxon>Marchantiopsida</taxon>
        <taxon>Marchantiidae</taxon>
        <taxon>Marchantiales</taxon>
        <taxon>Ricciaceae</taxon>
        <taxon>Riccia</taxon>
    </lineage>
</organism>
<keyword evidence="3" id="KW-0862">Zinc</keyword>
<accession>A0ABD1XGL2</accession>
<evidence type="ECO:0000313" key="7">
    <source>
        <dbReference type="Proteomes" id="UP001605036"/>
    </source>
</evidence>
<dbReference type="Proteomes" id="UP001605036">
    <property type="component" value="Unassembled WGS sequence"/>
</dbReference>
<dbReference type="InterPro" id="IPR011124">
    <property type="entry name" value="Znf_CW"/>
</dbReference>
<evidence type="ECO:0000256" key="1">
    <source>
        <dbReference type="ARBA" id="ARBA00022723"/>
    </source>
</evidence>
<dbReference type="AlphaFoldDB" id="A0ABD1XGL2"/>
<dbReference type="EMBL" id="JBHFFA010000008">
    <property type="protein sequence ID" value="KAL2608070.1"/>
    <property type="molecule type" value="Genomic_DNA"/>
</dbReference>
<dbReference type="GO" id="GO:0008270">
    <property type="term" value="F:zinc ion binding"/>
    <property type="evidence" value="ECO:0007669"/>
    <property type="project" value="UniProtKB-KW"/>
</dbReference>
<keyword evidence="2" id="KW-0863">Zinc-finger</keyword>
<evidence type="ECO:0000256" key="3">
    <source>
        <dbReference type="ARBA" id="ARBA00022833"/>
    </source>
</evidence>
<evidence type="ECO:0000259" key="5">
    <source>
        <dbReference type="PROSITE" id="PS51050"/>
    </source>
</evidence>
<keyword evidence="7" id="KW-1185">Reference proteome</keyword>
<evidence type="ECO:0000256" key="2">
    <source>
        <dbReference type="ARBA" id="ARBA00022771"/>
    </source>
</evidence>